<accession>K4B5Z7</accession>
<reference evidence="2" key="2">
    <citation type="submission" date="2015-06" db="UniProtKB">
        <authorList>
            <consortium name="EnsemblPlants"/>
        </authorList>
    </citation>
    <scope>IDENTIFICATION</scope>
    <source>
        <strain evidence="2">cv. Heinz 1706</strain>
    </source>
</reference>
<proteinExistence type="predicted"/>
<dbReference type="InParanoid" id="K4B5Z7"/>
<dbReference type="EnsemblPlants" id="Solyc02g049090.1.1">
    <property type="protein sequence ID" value="Solyc02g049090.1.1"/>
    <property type="gene ID" value="Solyc02g049090.1"/>
</dbReference>
<protein>
    <submittedName>
        <fullName evidence="2">Uncharacterized protein</fullName>
    </submittedName>
</protein>
<keyword evidence="1" id="KW-0812">Transmembrane</keyword>
<keyword evidence="1" id="KW-1133">Transmembrane helix</keyword>
<dbReference type="Gramene" id="Solyc02g049090.1.1">
    <property type="protein sequence ID" value="Solyc02g049090.1.1"/>
    <property type="gene ID" value="Solyc02g049090.1"/>
</dbReference>
<dbReference type="HOGENOM" id="CLU_2101178_0_0_1"/>
<feature type="transmembrane region" description="Helical" evidence="1">
    <location>
        <begin position="60"/>
        <end position="86"/>
    </location>
</feature>
<organism evidence="2">
    <name type="scientific">Solanum lycopersicum</name>
    <name type="common">Tomato</name>
    <name type="synonym">Lycopersicon esculentum</name>
    <dbReference type="NCBI Taxonomy" id="4081"/>
    <lineage>
        <taxon>Eukaryota</taxon>
        <taxon>Viridiplantae</taxon>
        <taxon>Streptophyta</taxon>
        <taxon>Embryophyta</taxon>
        <taxon>Tracheophyta</taxon>
        <taxon>Spermatophyta</taxon>
        <taxon>Magnoliopsida</taxon>
        <taxon>eudicotyledons</taxon>
        <taxon>Gunneridae</taxon>
        <taxon>Pentapetalae</taxon>
        <taxon>asterids</taxon>
        <taxon>lamiids</taxon>
        <taxon>Solanales</taxon>
        <taxon>Solanaceae</taxon>
        <taxon>Solanoideae</taxon>
        <taxon>Solaneae</taxon>
        <taxon>Solanum</taxon>
        <taxon>Solanum subgen. Lycopersicon</taxon>
    </lineage>
</organism>
<evidence type="ECO:0000313" key="3">
    <source>
        <dbReference type="Proteomes" id="UP000004994"/>
    </source>
</evidence>
<sequence length="116" mass="14009">MELDVMHGLSVLRRWASTKTCYHFKGIYAIFNYFQAVTKRSIVFLYLRHDILTSLVHVKFFLRLFVFIDDVFFLIFLSFWGINVIFDHFQAVQKEVMFCYLILHDIQRSLVQVEIF</sequence>
<dbReference type="Proteomes" id="UP000004994">
    <property type="component" value="Chromosome 2"/>
</dbReference>
<dbReference type="AlphaFoldDB" id="K4B5Z7"/>
<dbReference type="PaxDb" id="4081-Solyc02g049090.1.1"/>
<keyword evidence="1" id="KW-0472">Membrane</keyword>
<reference evidence="2" key="1">
    <citation type="journal article" date="2012" name="Nature">
        <title>The tomato genome sequence provides insights into fleshy fruit evolution.</title>
        <authorList>
            <consortium name="Tomato Genome Consortium"/>
        </authorList>
    </citation>
    <scope>NUCLEOTIDE SEQUENCE [LARGE SCALE GENOMIC DNA]</scope>
    <source>
        <strain evidence="2">cv. Heinz 1706</strain>
    </source>
</reference>
<evidence type="ECO:0000256" key="1">
    <source>
        <dbReference type="SAM" id="Phobius"/>
    </source>
</evidence>
<evidence type="ECO:0000313" key="2">
    <source>
        <dbReference type="EnsemblPlants" id="Solyc02g049090.1.1"/>
    </source>
</evidence>
<name>K4B5Z7_SOLLC</name>
<keyword evidence="3" id="KW-1185">Reference proteome</keyword>